<dbReference type="GeneID" id="136086423"/>
<feature type="coiled-coil region" evidence="1">
    <location>
        <begin position="46"/>
        <end position="73"/>
    </location>
</feature>
<dbReference type="Proteomes" id="UP001652625">
    <property type="component" value="Chromosome 10"/>
</dbReference>
<dbReference type="InterPro" id="IPR002492">
    <property type="entry name" value="Transposase_Tc1-like"/>
</dbReference>
<evidence type="ECO:0000313" key="4">
    <source>
        <dbReference type="RefSeq" id="XP_065664791.1"/>
    </source>
</evidence>
<dbReference type="RefSeq" id="XP_065664791.1">
    <property type="nucleotide sequence ID" value="XM_065808719.1"/>
</dbReference>
<reference evidence="4" key="1">
    <citation type="submission" date="2025-08" db="UniProtKB">
        <authorList>
            <consortium name="RefSeq"/>
        </authorList>
    </citation>
    <scope>IDENTIFICATION</scope>
</reference>
<organism evidence="3 4">
    <name type="scientific">Hydra vulgaris</name>
    <name type="common">Hydra</name>
    <name type="synonym">Hydra attenuata</name>
    <dbReference type="NCBI Taxonomy" id="6087"/>
    <lineage>
        <taxon>Eukaryota</taxon>
        <taxon>Metazoa</taxon>
        <taxon>Cnidaria</taxon>
        <taxon>Hydrozoa</taxon>
        <taxon>Hydroidolina</taxon>
        <taxon>Anthoathecata</taxon>
        <taxon>Aplanulata</taxon>
        <taxon>Hydridae</taxon>
        <taxon>Hydra</taxon>
    </lineage>
</organism>
<proteinExistence type="predicted"/>
<dbReference type="PANTHER" id="PTHR31424">
    <property type="entry name" value="PROTEIN CBG23806"/>
    <property type="match status" value="1"/>
</dbReference>
<accession>A0ABM4CSC3</accession>
<feature type="domain" description="Transposase Tc1-like" evidence="2">
    <location>
        <begin position="209"/>
        <end position="280"/>
    </location>
</feature>
<keyword evidence="1" id="KW-0175">Coiled coil</keyword>
<name>A0ABM4CSC3_HYDVU</name>
<sequence length="287" mass="33298">MALGIYLNFFNFFEDEVHELDVLLAAEAIKMTNNYTANYNEEYQVFIKEQKELSNLQCEIVCLNEKLQSINDMALLAAIQNSDYGMNAQSLYNSDIDSINFKKGKKTNQYNTLMQKHSLKKGQGPCTRQIEAVLQKLNVQRQAYHGKSFIGNHVQKMLKPNFEHFNIFCQKIEKSRHAVQNAYKKHLESNTFTDKPRCGLPRMSTLRQDRTLKRLALTNCRLSSKILSPQWHDVGGPLISPKSVRRRLNKQGLNGRVSIKKPFISKINQQKRLKFGHEFLHFSVTDW</sequence>
<evidence type="ECO:0000256" key="1">
    <source>
        <dbReference type="SAM" id="Coils"/>
    </source>
</evidence>
<dbReference type="Pfam" id="PF01498">
    <property type="entry name" value="HTH_Tnp_Tc3_2"/>
    <property type="match status" value="1"/>
</dbReference>
<keyword evidence="3" id="KW-1185">Reference proteome</keyword>
<evidence type="ECO:0000313" key="3">
    <source>
        <dbReference type="Proteomes" id="UP001652625"/>
    </source>
</evidence>
<evidence type="ECO:0000259" key="2">
    <source>
        <dbReference type="Pfam" id="PF01498"/>
    </source>
</evidence>
<gene>
    <name evidence="4" type="primary">LOC136086423</name>
</gene>
<protein>
    <submittedName>
        <fullName evidence="4">Uncharacterized protein LOC136086423</fullName>
    </submittedName>
</protein>